<evidence type="ECO:0000313" key="4">
    <source>
        <dbReference type="Proteomes" id="UP000031549"/>
    </source>
</evidence>
<protein>
    <submittedName>
        <fullName evidence="3">Uncharacterized protein</fullName>
    </submittedName>
</protein>
<gene>
    <name evidence="3" type="ORF">PI95_008750</name>
</gene>
<dbReference type="RefSeq" id="WP_039747385.1">
    <property type="nucleotide sequence ID" value="NZ_JTCM02000012.1"/>
</dbReference>
<evidence type="ECO:0000256" key="1">
    <source>
        <dbReference type="SAM" id="Coils"/>
    </source>
</evidence>
<feature type="compositionally biased region" description="Polar residues" evidence="2">
    <location>
        <begin position="17"/>
        <end position="26"/>
    </location>
</feature>
<accession>A0A846H7N3</accession>
<feature type="compositionally biased region" description="Polar residues" evidence="2">
    <location>
        <begin position="423"/>
        <end position="433"/>
    </location>
</feature>
<dbReference type="Proteomes" id="UP000031549">
    <property type="component" value="Unassembled WGS sequence"/>
</dbReference>
<feature type="compositionally biased region" description="Basic and acidic residues" evidence="2">
    <location>
        <begin position="335"/>
        <end position="344"/>
    </location>
</feature>
<feature type="coiled-coil region" evidence="1">
    <location>
        <begin position="161"/>
        <end position="209"/>
    </location>
</feature>
<proteinExistence type="predicted"/>
<feature type="compositionally biased region" description="Polar residues" evidence="2">
    <location>
        <begin position="265"/>
        <end position="278"/>
    </location>
</feature>
<reference evidence="3 4" key="1">
    <citation type="journal article" date="2015" name="Genome Announc.">
        <title>Draft Genome Sequence of Cyanobacterium Hassallia byssoidea Strain VB512170, Isolated from Monuments in India.</title>
        <authorList>
            <person name="Singh D."/>
            <person name="Chandrababunaidu M.M."/>
            <person name="Panda A."/>
            <person name="Sen D."/>
            <person name="Bhattacharyya S."/>
            <person name="Adhikary S.P."/>
            <person name="Tripathy S."/>
        </authorList>
    </citation>
    <scope>NUCLEOTIDE SEQUENCE [LARGE SCALE GENOMIC DNA]</scope>
    <source>
        <strain evidence="3 4">VB512170</strain>
    </source>
</reference>
<feature type="region of interest" description="Disordered" evidence="2">
    <location>
        <begin position="1"/>
        <end position="29"/>
    </location>
</feature>
<feature type="compositionally biased region" description="Polar residues" evidence="2">
    <location>
        <begin position="454"/>
        <end position="474"/>
    </location>
</feature>
<feature type="coiled-coil region" evidence="1">
    <location>
        <begin position="87"/>
        <end position="125"/>
    </location>
</feature>
<keyword evidence="4" id="KW-1185">Reference proteome</keyword>
<dbReference type="EMBL" id="JTCM02000012">
    <property type="protein sequence ID" value="NEU72654.1"/>
    <property type="molecule type" value="Genomic_DNA"/>
</dbReference>
<sequence>MNQADNIDNGTFIEPENLTNSPQSDPGNCPFYSVLPNNNMAMMKLPLLMPAEDKLPEAQASSASESRIPAPSQDWVAEPDSEKQALIDDEFKKLLELNEELRSANTNLYEQVEVLKADLSESEKALQWQKKRSSVAESMLGQQTQELAAAGEQIKSLFQQLETAVQTVQRQESLIENYKSQLEISQQRLAQLERECAKIQTSYNEQSHQILQSETTCRELRSRLMRQQRQTLQFKAALEKCLESPVPSYNSLDDSANKSDDINCQPRNSKQASSSFSNAEPIKPWSAQIDSLTNELNYPSGESLLSRPPDTSDRSDSTSSTWEFSTSQPATIDAYTEKESHSIDDEPIAPHATPSSNNIDEQLDDVIQMFFAAKPDDKKDTEKSQPIPPIWSAIATPISNDEKTINPQDAFGERHSPLRDASPMSSNLPFTETTAEESEDYWSQGTPLKPLELQGNNFSQEPLTDYTADTNSPSPVVYPQRPPKKRKSLASVELPNFRPHKK</sequence>
<keyword evidence="1" id="KW-0175">Coiled coil</keyword>
<feature type="region of interest" description="Disordered" evidence="2">
    <location>
        <begin position="296"/>
        <end position="358"/>
    </location>
</feature>
<name>A0A846H7N3_9CYAN</name>
<dbReference type="AlphaFoldDB" id="A0A846H7N3"/>
<evidence type="ECO:0000256" key="2">
    <source>
        <dbReference type="SAM" id="MobiDB-lite"/>
    </source>
</evidence>
<evidence type="ECO:0000313" key="3">
    <source>
        <dbReference type="EMBL" id="NEU72654.1"/>
    </source>
</evidence>
<feature type="region of interest" description="Disordered" evidence="2">
    <location>
        <begin position="404"/>
        <end position="502"/>
    </location>
</feature>
<comment type="caution">
    <text evidence="3">The sequence shown here is derived from an EMBL/GenBank/DDBJ whole genome shotgun (WGS) entry which is preliminary data.</text>
</comment>
<feature type="region of interest" description="Disordered" evidence="2">
    <location>
        <begin position="55"/>
        <end position="77"/>
    </location>
</feature>
<organism evidence="3 4">
    <name type="scientific">Hassallia byssoidea VB512170</name>
    <dbReference type="NCBI Taxonomy" id="1304833"/>
    <lineage>
        <taxon>Bacteria</taxon>
        <taxon>Bacillati</taxon>
        <taxon>Cyanobacteriota</taxon>
        <taxon>Cyanophyceae</taxon>
        <taxon>Nostocales</taxon>
        <taxon>Tolypothrichaceae</taxon>
        <taxon>Hassallia</taxon>
    </lineage>
</organism>
<feature type="region of interest" description="Disordered" evidence="2">
    <location>
        <begin position="252"/>
        <end position="282"/>
    </location>
</feature>
<dbReference type="SUPFAM" id="SSF57997">
    <property type="entry name" value="Tropomyosin"/>
    <property type="match status" value="1"/>
</dbReference>